<dbReference type="EMBL" id="FQ790346">
    <property type="protein sequence ID" value="CCD53164.1"/>
    <property type="molecule type" value="Genomic_DNA"/>
</dbReference>
<sequence>MLDATCMYPIFTTGNIDVHHLAIFLIYLGEHFTQSASPISVKKQIRKFASSSTEKYLQKG</sequence>
<proteinExistence type="predicted"/>
<reference evidence="2" key="1">
    <citation type="journal article" date="2011" name="PLoS Genet.">
        <title>Genomic analysis of the necrotrophic fungal pathogens Sclerotinia sclerotiorum and Botrytis cinerea.</title>
        <authorList>
            <person name="Amselem J."/>
            <person name="Cuomo C.A."/>
            <person name="van Kan J.A."/>
            <person name="Viaud M."/>
            <person name="Benito E.P."/>
            <person name="Couloux A."/>
            <person name="Coutinho P.M."/>
            <person name="de Vries R.P."/>
            <person name="Dyer P.S."/>
            <person name="Fillinger S."/>
            <person name="Fournier E."/>
            <person name="Gout L."/>
            <person name="Hahn M."/>
            <person name="Kohn L."/>
            <person name="Lapalu N."/>
            <person name="Plummer K.M."/>
            <person name="Pradier J.M."/>
            <person name="Quevillon E."/>
            <person name="Sharon A."/>
            <person name="Simon A."/>
            <person name="ten Have A."/>
            <person name="Tudzynski B."/>
            <person name="Tudzynski P."/>
            <person name="Wincker P."/>
            <person name="Andrew M."/>
            <person name="Anthouard V."/>
            <person name="Beever R.E."/>
            <person name="Beffa R."/>
            <person name="Benoit I."/>
            <person name="Bouzid O."/>
            <person name="Brault B."/>
            <person name="Chen Z."/>
            <person name="Choquer M."/>
            <person name="Collemare J."/>
            <person name="Cotton P."/>
            <person name="Danchin E.G."/>
            <person name="Da Silva C."/>
            <person name="Gautier A."/>
            <person name="Giraud C."/>
            <person name="Giraud T."/>
            <person name="Gonzalez C."/>
            <person name="Grossetete S."/>
            <person name="Guldener U."/>
            <person name="Henrissat B."/>
            <person name="Howlett B.J."/>
            <person name="Kodira C."/>
            <person name="Kretschmer M."/>
            <person name="Lappartient A."/>
            <person name="Leroch M."/>
            <person name="Levis C."/>
            <person name="Mauceli E."/>
            <person name="Neuveglise C."/>
            <person name="Oeser B."/>
            <person name="Pearson M."/>
            <person name="Poulain J."/>
            <person name="Poussereau N."/>
            <person name="Quesneville H."/>
            <person name="Rascle C."/>
            <person name="Schumacher J."/>
            <person name="Segurens B."/>
            <person name="Sexton A."/>
            <person name="Silva E."/>
            <person name="Sirven C."/>
            <person name="Soanes D.M."/>
            <person name="Talbot N.J."/>
            <person name="Templeton M."/>
            <person name="Yandava C."/>
            <person name="Yarden O."/>
            <person name="Zeng Q."/>
            <person name="Rollins J.A."/>
            <person name="Lebrun M.H."/>
            <person name="Dickman M."/>
        </authorList>
    </citation>
    <scope>NUCLEOTIDE SEQUENCE [LARGE SCALE GENOMIC DNA]</scope>
    <source>
        <strain evidence="2">T4</strain>
    </source>
</reference>
<organism evidence="1 2">
    <name type="scientific">Botryotinia fuckeliana (strain T4)</name>
    <name type="common">Noble rot fungus</name>
    <name type="synonym">Botrytis cinerea</name>
    <dbReference type="NCBI Taxonomy" id="999810"/>
    <lineage>
        <taxon>Eukaryota</taxon>
        <taxon>Fungi</taxon>
        <taxon>Dikarya</taxon>
        <taxon>Ascomycota</taxon>
        <taxon>Pezizomycotina</taxon>
        <taxon>Leotiomycetes</taxon>
        <taxon>Helotiales</taxon>
        <taxon>Sclerotiniaceae</taxon>
        <taxon>Botrytis</taxon>
    </lineage>
</organism>
<dbReference type="HOGENOM" id="CLU_2941477_0_0_1"/>
<dbReference type="AlphaFoldDB" id="G2YNG6"/>
<dbReference type="Proteomes" id="UP000008177">
    <property type="component" value="Unplaced contigs"/>
</dbReference>
<accession>G2YNG6</accession>
<evidence type="ECO:0000313" key="2">
    <source>
        <dbReference type="Proteomes" id="UP000008177"/>
    </source>
</evidence>
<name>G2YNG6_BOTF4</name>
<evidence type="ECO:0000313" key="1">
    <source>
        <dbReference type="EMBL" id="CCD53164.1"/>
    </source>
</evidence>
<gene>
    <name evidence="1" type="ORF">BofuT4_uP121830.1</name>
</gene>
<dbReference type="InParanoid" id="G2YNG6"/>
<protein>
    <submittedName>
        <fullName evidence="1">Uncharacterized protein</fullName>
    </submittedName>
</protein>